<evidence type="ECO:0000256" key="1">
    <source>
        <dbReference type="SAM" id="MobiDB-lite"/>
    </source>
</evidence>
<dbReference type="Proteomes" id="UP000791440">
    <property type="component" value="Unassembled WGS sequence"/>
</dbReference>
<protein>
    <submittedName>
        <fullName evidence="2">Uncharacterized protein</fullName>
    </submittedName>
</protein>
<feature type="compositionally biased region" description="Pro residues" evidence="1">
    <location>
        <begin position="56"/>
        <end position="66"/>
    </location>
</feature>
<organism evidence="2 3">
    <name type="scientific">Manduca sexta</name>
    <name type="common">Tobacco hawkmoth</name>
    <name type="synonym">Tobacco hornworm</name>
    <dbReference type="NCBI Taxonomy" id="7130"/>
    <lineage>
        <taxon>Eukaryota</taxon>
        <taxon>Metazoa</taxon>
        <taxon>Ecdysozoa</taxon>
        <taxon>Arthropoda</taxon>
        <taxon>Hexapoda</taxon>
        <taxon>Insecta</taxon>
        <taxon>Pterygota</taxon>
        <taxon>Neoptera</taxon>
        <taxon>Endopterygota</taxon>
        <taxon>Lepidoptera</taxon>
        <taxon>Glossata</taxon>
        <taxon>Ditrysia</taxon>
        <taxon>Bombycoidea</taxon>
        <taxon>Sphingidae</taxon>
        <taxon>Sphinginae</taxon>
        <taxon>Sphingini</taxon>
        <taxon>Manduca</taxon>
    </lineage>
</organism>
<comment type="caution">
    <text evidence="2">The sequence shown here is derived from an EMBL/GenBank/DDBJ whole genome shotgun (WGS) entry which is preliminary data.</text>
</comment>
<accession>A0A921ZM44</accession>
<feature type="region of interest" description="Disordered" evidence="1">
    <location>
        <begin position="24"/>
        <end position="67"/>
    </location>
</feature>
<evidence type="ECO:0000313" key="3">
    <source>
        <dbReference type="Proteomes" id="UP000791440"/>
    </source>
</evidence>
<reference evidence="2" key="1">
    <citation type="journal article" date="2016" name="Insect Biochem. Mol. Biol.">
        <title>Multifaceted biological insights from a draft genome sequence of the tobacco hornworm moth, Manduca sexta.</title>
        <authorList>
            <person name="Kanost M.R."/>
            <person name="Arrese E.L."/>
            <person name="Cao X."/>
            <person name="Chen Y.R."/>
            <person name="Chellapilla S."/>
            <person name="Goldsmith M.R."/>
            <person name="Grosse-Wilde E."/>
            <person name="Heckel D.G."/>
            <person name="Herndon N."/>
            <person name="Jiang H."/>
            <person name="Papanicolaou A."/>
            <person name="Qu J."/>
            <person name="Soulages J.L."/>
            <person name="Vogel H."/>
            <person name="Walters J."/>
            <person name="Waterhouse R.M."/>
            <person name="Ahn S.J."/>
            <person name="Almeida F.C."/>
            <person name="An C."/>
            <person name="Aqrawi P."/>
            <person name="Bretschneider A."/>
            <person name="Bryant W.B."/>
            <person name="Bucks S."/>
            <person name="Chao H."/>
            <person name="Chevignon G."/>
            <person name="Christen J.M."/>
            <person name="Clarke D.F."/>
            <person name="Dittmer N.T."/>
            <person name="Ferguson L.C.F."/>
            <person name="Garavelou S."/>
            <person name="Gordon K.H.J."/>
            <person name="Gunaratna R.T."/>
            <person name="Han Y."/>
            <person name="Hauser F."/>
            <person name="He Y."/>
            <person name="Heidel-Fischer H."/>
            <person name="Hirsh A."/>
            <person name="Hu Y."/>
            <person name="Jiang H."/>
            <person name="Kalra D."/>
            <person name="Klinner C."/>
            <person name="Konig C."/>
            <person name="Kovar C."/>
            <person name="Kroll A.R."/>
            <person name="Kuwar S.S."/>
            <person name="Lee S.L."/>
            <person name="Lehman R."/>
            <person name="Li K."/>
            <person name="Li Z."/>
            <person name="Liang H."/>
            <person name="Lovelace S."/>
            <person name="Lu Z."/>
            <person name="Mansfield J.H."/>
            <person name="McCulloch K.J."/>
            <person name="Mathew T."/>
            <person name="Morton B."/>
            <person name="Muzny D.M."/>
            <person name="Neunemann D."/>
            <person name="Ongeri F."/>
            <person name="Pauchet Y."/>
            <person name="Pu L.L."/>
            <person name="Pyrousis I."/>
            <person name="Rao X.J."/>
            <person name="Redding A."/>
            <person name="Roesel C."/>
            <person name="Sanchez-Gracia A."/>
            <person name="Schaack S."/>
            <person name="Shukla A."/>
            <person name="Tetreau G."/>
            <person name="Wang Y."/>
            <person name="Xiong G.H."/>
            <person name="Traut W."/>
            <person name="Walsh T.K."/>
            <person name="Worley K.C."/>
            <person name="Wu D."/>
            <person name="Wu W."/>
            <person name="Wu Y.Q."/>
            <person name="Zhang X."/>
            <person name="Zou Z."/>
            <person name="Zucker H."/>
            <person name="Briscoe A.D."/>
            <person name="Burmester T."/>
            <person name="Clem R.J."/>
            <person name="Feyereisen R."/>
            <person name="Grimmelikhuijzen C.J.P."/>
            <person name="Hamodrakas S.J."/>
            <person name="Hansson B.S."/>
            <person name="Huguet E."/>
            <person name="Jermiin L.S."/>
            <person name="Lan Q."/>
            <person name="Lehman H.K."/>
            <person name="Lorenzen M."/>
            <person name="Merzendorfer H."/>
            <person name="Michalopoulos I."/>
            <person name="Morton D.B."/>
            <person name="Muthukrishnan S."/>
            <person name="Oakeshott J.G."/>
            <person name="Palmer W."/>
            <person name="Park Y."/>
            <person name="Passarelli A.L."/>
            <person name="Rozas J."/>
            <person name="Schwartz L.M."/>
            <person name="Smith W."/>
            <person name="Southgate A."/>
            <person name="Vilcinskas A."/>
            <person name="Vogt R."/>
            <person name="Wang P."/>
            <person name="Werren J."/>
            <person name="Yu X.Q."/>
            <person name="Zhou J.J."/>
            <person name="Brown S.J."/>
            <person name="Scherer S.E."/>
            <person name="Richards S."/>
            <person name="Blissard G.W."/>
        </authorList>
    </citation>
    <scope>NUCLEOTIDE SEQUENCE</scope>
</reference>
<proteinExistence type="predicted"/>
<dbReference type="EMBL" id="JH668660">
    <property type="protein sequence ID" value="KAG6460201.1"/>
    <property type="molecule type" value="Genomic_DNA"/>
</dbReference>
<keyword evidence="3" id="KW-1185">Reference proteome</keyword>
<name>A0A921ZM44_MANSE</name>
<evidence type="ECO:0000313" key="2">
    <source>
        <dbReference type="EMBL" id="KAG6460201.1"/>
    </source>
</evidence>
<reference evidence="2" key="2">
    <citation type="submission" date="2020-12" db="EMBL/GenBank/DDBJ databases">
        <authorList>
            <person name="Kanost M."/>
        </authorList>
    </citation>
    <scope>NUCLEOTIDE SEQUENCE</scope>
</reference>
<sequence>MDDAQRVIFHTTERVGSSWWQADASAAEGRRPAARGGGVDTNRTRPCGPRGVGAPLPAPRPAPAPAPVASFRKKWRTSYILNHFNLRISFHIVEHWNTELRVLR</sequence>
<dbReference type="AlphaFoldDB" id="A0A921ZM44"/>
<gene>
    <name evidence="2" type="ORF">O3G_MSEX011832</name>
</gene>